<dbReference type="CDD" id="cd06323">
    <property type="entry name" value="PBP1_ribose_binding"/>
    <property type="match status" value="1"/>
</dbReference>
<accession>A0ABW9M9J0</accession>
<dbReference type="InterPro" id="IPR025997">
    <property type="entry name" value="SBP_2_dom"/>
</dbReference>
<dbReference type="PANTHER" id="PTHR46847">
    <property type="entry name" value="D-ALLOSE-BINDING PERIPLASMIC PROTEIN-RELATED"/>
    <property type="match status" value="1"/>
</dbReference>
<feature type="compositionally biased region" description="Basic and acidic residues" evidence="4">
    <location>
        <begin position="32"/>
        <end position="42"/>
    </location>
</feature>
<dbReference type="SUPFAM" id="SSF53822">
    <property type="entry name" value="Periplasmic binding protein-like I"/>
    <property type="match status" value="1"/>
</dbReference>
<name>A0ABW9M9J0_9FIRM</name>
<feature type="region of interest" description="Disordered" evidence="4">
    <location>
        <begin position="26"/>
        <end position="48"/>
    </location>
</feature>
<evidence type="ECO:0000313" key="7">
    <source>
        <dbReference type="EMBL" id="MFO3665533.1"/>
    </source>
</evidence>
<dbReference type="RefSeq" id="WP_410031229.1">
    <property type="nucleotide sequence ID" value="NZ_JBGMEI010000006.1"/>
</dbReference>
<proteinExistence type="inferred from homology"/>
<evidence type="ECO:0000256" key="4">
    <source>
        <dbReference type="SAM" id="MobiDB-lite"/>
    </source>
</evidence>
<feature type="chain" id="PRO_5045970951" evidence="5">
    <location>
        <begin position="23"/>
        <end position="315"/>
    </location>
</feature>
<evidence type="ECO:0000256" key="2">
    <source>
        <dbReference type="ARBA" id="ARBA00007639"/>
    </source>
</evidence>
<evidence type="ECO:0000256" key="3">
    <source>
        <dbReference type="ARBA" id="ARBA00022729"/>
    </source>
</evidence>
<evidence type="ECO:0000256" key="5">
    <source>
        <dbReference type="SAM" id="SignalP"/>
    </source>
</evidence>
<evidence type="ECO:0000259" key="6">
    <source>
        <dbReference type="Pfam" id="PF13407"/>
    </source>
</evidence>
<comment type="similarity">
    <text evidence="2">Belongs to the bacterial solute-binding protein 2 family.</text>
</comment>
<comment type="caution">
    <text evidence="7">The sequence shown here is derived from an EMBL/GenBank/DDBJ whole genome shotgun (WGS) entry which is preliminary data.</text>
</comment>
<reference evidence="7 8" key="1">
    <citation type="journal article" date="2025" name="Anaerobe">
        <title>Description of Anaerococcus kampingiae sp. nov., Anaerococcus groningensis sp. nov., Anaerococcus martiniensis sp. nov., and Anaerococcus cruorum sp. nov., isolated from human clinical specimens.</title>
        <authorList>
            <person name="Boiten K.E."/>
            <person name="Meijer J."/>
            <person name="van Wezel E.M."/>
            <person name="Veloo A.C.M."/>
        </authorList>
    </citation>
    <scope>NUCLEOTIDE SEQUENCE [LARGE SCALE GENOMIC DNA]</scope>
    <source>
        <strain evidence="7 8">ENR0831</strain>
    </source>
</reference>
<evidence type="ECO:0000313" key="8">
    <source>
        <dbReference type="Proteomes" id="UP001637996"/>
    </source>
</evidence>
<dbReference type="InterPro" id="IPR028082">
    <property type="entry name" value="Peripla_BP_I"/>
</dbReference>
<comment type="subcellular location">
    <subcellularLocation>
        <location evidence="1">Cell envelope</location>
    </subcellularLocation>
</comment>
<keyword evidence="3 5" id="KW-0732">Signal</keyword>
<dbReference type="Pfam" id="PF13407">
    <property type="entry name" value="Peripla_BP_4"/>
    <property type="match status" value="1"/>
</dbReference>
<sequence length="315" mass="33452">MKTIKKYLSLVLVALFAFTACSLEGENNNAETENKTETKETAENTSTDGKMKIGVSLSTLNNPFFVSIREGIEEGAGEDVETVISDAQNDSSTQSNQVEDLITQGVDLIIINPVDSTAIAPSVEKANEANIPVICVDRGTDSGEIVSFIASNNVEGGKMAGEFILEKVGENAEVIQLEGIPGASSTRERGEGFKEATDGKINLLASQTANFDRAEGLTVMENLLQAHPDVKAVFCQNDEMALGASEAIKTSGKDIVIVGFDGNDDAINAVKDGTLSATVAQQPKEMGKLAIQTAIKHLKGETIEEEVDSPLELIK</sequence>
<protein>
    <submittedName>
        <fullName evidence="7">D-ribose ABC transporter substrate-binding protein</fullName>
    </submittedName>
</protein>
<dbReference type="Proteomes" id="UP001637996">
    <property type="component" value="Unassembled WGS sequence"/>
</dbReference>
<keyword evidence="8" id="KW-1185">Reference proteome</keyword>
<gene>
    <name evidence="7" type="ORF">ACCQ41_04665</name>
</gene>
<dbReference type="EMBL" id="JBGMEI010000006">
    <property type="protein sequence ID" value="MFO3665533.1"/>
    <property type="molecule type" value="Genomic_DNA"/>
</dbReference>
<dbReference type="PROSITE" id="PS51257">
    <property type="entry name" value="PROKAR_LIPOPROTEIN"/>
    <property type="match status" value="1"/>
</dbReference>
<organism evidence="7 8">
    <name type="scientific">Anaerococcus martiniensis</name>
    <dbReference type="NCBI Taxonomy" id="3115615"/>
    <lineage>
        <taxon>Bacteria</taxon>
        <taxon>Bacillati</taxon>
        <taxon>Bacillota</taxon>
        <taxon>Tissierellia</taxon>
        <taxon>Tissierellales</taxon>
        <taxon>Peptoniphilaceae</taxon>
        <taxon>Anaerococcus</taxon>
    </lineage>
</organism>
<feature type="domain" description="Periplasmic binding protein" evidence="6">
    <location>
        <begin position="53"/>
        <end position="301"/>
    </location>
</feature>
<dbReference type="PANTHER" id="PTHR46847:SF1">
    <property type="entry name" value="D-ALLOSE-BINDING PERIPLASMIC PROTEIN-RELATED"/>
    <property type="match status" value="1"/>
</dbReference>
<evidence type="ECO:0000256" key="1">
    <source>
        <dbReference type="ARBA" id="ARBA00004196"/>
    </source>
</evidence>
<dbReference type="Gene3D" id="3.40.50.2300">
    <property type="match status" value="2"/>
</dbReference>
<feature type="signal peptide" evidence="5">
    <location>
        <begin position="1"/>
        <end position="22"/>
    </location>
</feature>